<accession>E2C6Z4</accession>
<gene>
    <name evidence="2" type="ORF">EAI_15141</name>
</gene>
<evidence type="ECO:0008006" key="4">
    <source>
        <dbReference type="Google" id="ProtNLM"/>
    </source>
</evidence>
<dbReference type="EMBL" id="GL453255">
    <property type="protein sequence ID" value="EFN76266.1"/>
    <property type="molecule type" value="Genomic_DNA"/>
</dbReference>
<evidence type="ECO:0000256" key="1">
    <source>
        <dbReference type="SAM" id="SignalP"/>
    </source>
</evidence>
<keyword evidence="3" id="KW-1185">Reference proteome</keyword>
<evidence type="ECO:0000313" key="2">
    <source>
        <dbReference type="EMBL" id="EFN76266.1"/>
    </source>
</evidence>
<name>E2C6Z4_HARSA</name>
<protein>
    <recommendedName>
        <fullName evidence="4">Secreted protein</fullName>
    </recommendedName>
</protein>
<reference evidence="2 3" key="1">
    <citation type="journal article" date="2010" name="Science">
        <title>Genomic comparison of the ants Camponotus floridanus and Harpegnathos saltator.</title>
        <authorList>
            <person name="Bonasio R."/>
            <person name="Zhang G."/>
            <person name="Ye C."/>
            <person name="Mutti N.S."/>
            <person name="Fang X."/>
            <person name="Qin N."/>
            <person name="Donahue G."/>
            <person name="Yang P."/>
            <person name="Li Q."/>
            <person name="Li C."/>
            <person name="Zhang P."/>
            <person name="Huang Z."/>
            <person name="Berger S.L."/>
            <person name="Reinberg D."/>
            <person name="Wang J."/>
            <person name="Liebig J."/>
        </authorList>
    </citation>
    <scope>NUCLEOTIDE SEQUENCE [LARGE SCALE GENOMIC DNA]</scope>
    <source>
        <strain evidence="2 3">R22 G/1</strain>
    </source>
</reference>
<sequence length="119" mass="13049">MGIVVLLMFVTIGGDWGPARSPTGPMFHRREWDRRCGQDEAQSINAVRSARTAANTGGVRRRRGRNTASCPFCLPACLPVWLTVATLLLFCSCHGTSCPVEPRAPSCRMECKPCERING</sequence>
<dbReference type="Proteomes" id="UP000008237">
    <property type="component" value="Unassembled WGS sequence"/>
</dbReference>
<organism evidence="3">
    <name type="scientific">Harpegnathos saltator</name>
    <name type="common">Jerdon's jumping ant</name>
    <dbReference type="NCBI Taxonomy" id="610380"/>
    <lineage>
        <taxon>Eukaryota</taxon>
        <taxon>Metazoa</taxon>
        <taxon>Ecdysozoa</taxon>
        <taxon>Arthropoda</taxon>
        <taxon>Hexapoda</taxon>
        <taxon>Insecta</taxon>
        <taxon>Pterygota</taxon>
        <taxon>Neoptera</taxon>
        <taxon>Endopterygota</taxon>
        <taxon>Hymenoptera</taxon>
        <taxon>Apocrita</taxon>
        <taxon>Aculeata</taxon>
        <taxon>Formicoidea</taxon>
        <taxon>Formicidae</taxon>
        <taxon>Ponerinae</taxon>
        <taxon>Ponerini</taxon>
        <taxon>Harpegnathos</taxon>
    </lineage>
</organism>
<dbReference type="InParanoid" id="E2C6Z4"/>
<dbReference type="AlphaFoldDB" id="E2C6Z4"/>
<keyword evidence="1" id="KW-0732">Signal</keyword>
<evidence type="ECO:0000313" key="3">
    <source>
        <dbReference type="Proteomes" id="UP000008237"/>
    </source>
</evidence>
<feature type="chain" id="PRO_5003158615" description="Secreted protein" evidence="1">
    <location>
        <begin position="22"/>
        <end position="119"/>
    </location>
</feature>
<feature type="signal peptide" evidence="1">
    <location>
        <begin position="1"/>
        <end position="21"/>
    </location>
</feature>
<proteinExistence type="predicted"/>